<dbReference type="InterPro" id="IPR008947">
    <property type="entry name" value="PLipase_C/P1_nuclease_dom_sf"/>
</dbReference>
<comment type="caution">
    <text evidence="2">The sequence shown here is derived from an EMBL/GenBank/DDBJ whole genome shotgun (WGS) entry which is preliminary data.</text>
</comment>
<gene>
    <name evidence="2" type="ORF">EV688_104105</name>
</gene>
<sequence>MMPQITKRIVVAGIVLIGFAVPASAWGPRAHTAIDRVALETLPADGPVFLLKYTDFIGNLALLPDAWRSPSEPFSKMEEDPNHGWFREQFSFLEVIPRSRHEFLIALLDEQRKARDPASEEALRTNIRWTGTLPYAVMEAYGRLVAGMRIHRTLSGQGKDTQDLERALAFDVIRLGHYIGDGAQPLHVSIHSDGWRGENPEGYTTDRSIHGRVETRFVDDIGLTENDVRDHVKELGRQTGDLFTQVLEFLDESATWMEPIYILEKGGAFEDPENDEARRLILQRTGVGATMLRDLLYRAWRESATDPGRGPDPLNPGNPHYNPETGSAPAPVRNDTD</sequence>
<keyword evidence="3" id="KW-1185">Reference proteome</keyword>
<dbReference type="GO" id="GO:0016788">
    <property type="term" value="F:hydrolase activity, acting on ester bonds"/>
    <property type="evidence" value="ECO:0007669"/>
    <property type="project" value="InterPro"/>
</dbReference>
<reference evidence="2 3" key="1">
    <citation type="submission" date="2019-03" db="EMBL/GenBank/DDBJ databases">
        <title>Genomic Encyclopedia of Type Strains, Phase IV (KMG-IV): sequencing the most valuable type-strain genomes for metagenomic binning, comparative biology and taxonomic classification.</title>
        <authorList>
            <person name="Goeker M."/>
        </authorList>
    </citation>
    <scope>NUCLEOTIDE SEQUENCE [LARGE SCALE GENOMIC DNA]</scope>
    <source>
        <strain evidence="2 3">DSM 23344</strain>
    </source>
</reference>
<protein>
    <recommendedName>
        <fullName evidence="4">S1/P1 nuclease</fullName>
    </recommendedName>
</protein>
<name>A0A4R2KQU6_9GAMM</name>
<feature type="region of interest" description="Disordered" evidence="1">
    <location>
        <begin position="303"/>
        <end position="337"/>
    </location>
</feature>
<dbReference type="AlphaFoldDB" id="A0A4R2KQU6"/>
<dbReference type="RefSeq" id="WP_205686484.1">
    <property type="nucleotide sequence ID" value="NZ_QQSW01000002.1"/>
</dbReference>
<dbReference type="EMBL" id="SLWX01000004">
    <property type="protein sequence ID" value="TCO76651.1"/>
    <property type="molecule type" value="Genomic_DNA"/>
</dbReference>
<evidence type="ECO:0008006" key="4">
    <source>
        <dbReference type="Google" id="ProtNLM"/>
    </source>
</evidence>
<proteinExistence type="predicted"/>
<evidence type="ECO:0000256" key="1">
    <source>
        <dbReference type="SAM" id="MobiDB-lite"/>
    </source>
</evidence>
<evidence type="ECO:0000313" key="2">
    <source>
        <dbReference type="EMBL" id="TCO76651.1"/>
    </source>
</evidence>
<dbReference type="Gene3D" id="1.10.575.10">
    <property type="entry name" value="P1 Nuclease"/>
    <property type="match status" value="1"/>
</dbReference>
<organism evidence="2 3">
    <name type="scientific">Chromatocurvus halotolerans</name>
    <dbReference type="NCBI Taxonomy" id="1132028"/>
    <lineage>
        <taxon>Bacteria</taxon>
        <taxon>Pseudomonadati</taxon>
        <taxon>Pseudomonadota</taxon>
        <taxon>Gammaproteobacteria</taxon>
        <taxon>Cellvibrionales</taxon>
        <taxon>Halieaceae</taxon>
        <taxon>Chromatocurvus</taxon>
    </lineage>
</organism>
<dbReference type="Proteomes" id="UP000294980">
    <property type="component" value="Unassembled WGS sequence"/>
</dbReference>
<accession>A0A4R2KQU6</accession>
<evidence type="ECO:0000313" key="3">
    <source>
        <dbReference type="Proteomes" id="UP000294980"/>
    </source>
</evidence>
<dbReference type="SUPFAM" id="SSF48537">
    <property type="entry name" value="Phospholipase C/P1 nuclease"/>
    <property type="match status" value="1"/>
</dbReference>